<organism evidence="4 5">
    <name type="scientific">Thermostichus vulcanus str. 'Rupite'</name>
    <dbReference type="NCBI Taxonomy" id="2813851"/>
    <lineage>
        <taxon>Bacteria</taxon>
        <taxon>Bacillati</taxon>
        <taxon>Cyanobacteriota</taxon>
        <taxon>Cyanophyceae</taxon>
        <taxon>Thermostichales</taxon>
        <taxon>Thermostichaceae</taxon>
        <taxon>Thermostichus</taxon>
    </lineage>
</organism>
<keyword evidence="1" id="KW-0808">Transferase</keyword>
<name>A0ABT0CDI3_THEVL</name>
<dbReference type="InterPro" id="IPR045039">
    <property type="entry name" value="NSI-like"/>
</dbReference>
<evidence type="ECO:0000313" key="5">
    <source>
        <dbReference type="Proteomes" id="UP000830835"/>
    </source>
</evidence>
<dbReference type="SUPFAM" id="SSF55729">
    <property type="entry name" value="Acyl-CoA N-acyltransferases (Nat)"/>
    <property type="match status" value="1"/>
</dbReference>
<accession>A0ABT0CDI3</accession>
<dbReference type="Proteomes" id="UP000830835">
    <property type="component" value="Unassembled WGS sequence"/>
</dbReference>
<feature type="domain" description="N-acetyltransferase" evidence="3">
    <location>
        <begin position="22"/>
        <end position="160"/>
    </location>
</feature>
<evidence type="ECO:0000256" key="1">
    <source>
        <dbReference type="ARBA" id="ARBA00022679"/>
    </source>
</evidence>
<dbReference type="CDD" id="cd04301">
    <property type="entry name" value="NAT_SF"/>
    <property type="match status" value="1"/>
</dbReference>
<dbReference type="PROSITE" id="PS51186">
    <property type="entry name" value="GNAT"/>
    <property type="match status" value="1"/>
</dbReference>
<evidence type="ECO:0000256" key="2">
    <source>
        <dbReference type="ARBA" id="ARBA00023315"/>
    </source>
</evidence>
<reference evidence="4" key="1">
    <citation type="submission" date="2021-02" db="EMBL/GenBank/DDBJ databases">
        <title>The CRISPR/cas machinery reduction and long-range gene transfer in the hot spring cyanobacterium Synechococcus.</title>
        <authorList>
            <person name="Dvorak P."/>
            <person name="Jahodarova E."/>
            <person name="Hasler P."/>
            <person name="Poulickova A."/>
        </authorList>
    </citation>
    <scope>NUCLEOTIDE SEQUENCE</scope>
    <source>
        <strain evidence="4">Rupite</strain>
    </source>
</reference>
<dbReference type="Gene3D" id="3.40.630.30">
    <property type="match status" value="1"/>
</dbReference>
<proteinExistence type="predicted"/>
<dbReference type="PANTHER" id="PTHR43626:SF4">
    <property type="entry name" value="GCN5-RELATED N-ACETYLTRANSFERASE 2, CHLOROPLASTIC"/>
    <property type="match status" value="1"/>
</dbReference>
<evidence type="ECO:0000313" key="4">
    <source>
        <dbReference type="EMBL" id="MCJ2543847.1"/>
    </source>
</evidence>
<comment type="caution">
    <text evidence="4">The sequence shown here is derived from an EMBL/GenBank/DDBJ whole genome shotgun (WGS) entry which is preliminary data.</text>
</comment>
<evidence type="ECO:0000259" key="3">
    <source>
        <dbReference type="PROSITE" id="PS51186"/>
    </source>
</evidence>
<gene>
    <name evidence="4" type="ORF">JX360_13210</name>
</gene>
<keyword evidence="2" id="KW-0012">Acyltransferase</keyword>
<keyword evidence="5" id="KW-1185">Reference proteome</keyword>
<dbReference type="InterPro" id="IPR016181">
    <property type="entry name" value="Acyl_CoA_acyltransferase"/>
</dbReference>
<dbReference type="Pfam" id="PF00583">
    <property type="entry name" value="Acetyltransf_1"/>
    <property type="match status" value="1"/>
</dbReference>
<dbReference type="PANTHER" id="PTHR43626">
    <property type="entry name" value="ACYL-COA N-ACYLTRANSFERASE"/>
    <property type="match status" value="1"/>
</dbReference>
<protein>
    <submittedName>
        <fullName evidence="4">GNAT family N-acetyltransferase</fullName>
    </submittedName>
</protein>
<sequence>MLDPSLEPMAAIPHQPVDNRNIRFSLDRAELDLDQLIPLFNRNAFWAQNRQREQMEQAIAHSHPVVSVWDGERLIGFGRATSDGVYRAVIWDIVVDHDYRRQGIGRKLVETLISHPHLQSVERVYLFTTHQRGFYERIGFVENTSTTLVLHGRSLEFLTPASEERQA</sequence>
<dbReference type="InterPro" id="IPR000182">
    <property type="entry name" value="GNAT_dom"/>
</dbReference>
<dbReference type="EMBL" id="JAFIRA010000038">
    <property type="protein sequence ID" value="MCJ2543847.1"/>
    <property type="molecule type" value="Genomic_DNA"/>
</dbReference>